<dbReference type="OrthoDB" id="4281801at2759"/>
<dbReference type="GeneID" id="83202446"/>
<reference evidence="2" key="2">
    <citation type="journal article" date="2023" name="IMA Fungus">
        <title>Comparative genomic study of the Penicillium genus elucidates a diverse pangenome and 15 lateral gene transfer events.</title>
        <authorList>
            <person name="Petersen C."/>
            <person name="Sorensen T."/>
            <person name="Nielsen M.R."/>
            <person name="Sondergaard T.E."/>
            <person name="Sorensen J.L."/>
            <person name="Fitzpatrick D.A."/>
            <person name="Frisvad J.C."/>
            <person name="Nielsen K.L."/>
        </authorList>
    </citation>
    <scope>NUCLEOTIDE SEQUENCE</scope>
    <source>
        <strain evidence="2">IBT 19713</strain>
    </source>
</reference>
<evidence type="ECO:0000256" key="1">
    <source>
        <dbReference type="SAM" id="SignalP"/>
    </source>
</evidence>
<feature type="signal peptide" evidence="1">
    <location>
        <begin position="1"/>
        <end position="16"/>
    </location>
</feature>
<dbReference type="EMBL" id="JAPQKS010000004">
    <property type="protein sequence ID" value="KAJ5232891.1"/>
    <property type="molecule type" value="Genomic_DNA"/>
</dbReference>
<keyword evidence="3" id="KW-1185">Reference proteome</keyword>
<gene>
    <name evidence="2" type="ORF">N7468_005847</name>
</gene>
<keyword evidence="1" id="KW-0732">Signal</keyword>
<dbReference type="AlphaFoldDB" id="A0A9W9NZY5"/>
<evidence type="ECO:0000313" key="2">
    <source>
        <dbReference type="EMBL" id="KAJ5232891.1"/>
    </source>
</evidence>
<name>A0A9W9NZY5_9EURO</name>
<feature type="chain" id="PRO_5040905439" evidence="1">
    <location>
        <begin position="17"/>
        <end position="92"/>
    </location>
</feature>
<accession>A0A9W9NZY5</accession>
<dbReference type="RefSeq" id="XP_058330883.1">
    <property type="nucleotide sequence ID" value="XM_058475143.1"/>
</dbReference>
<evidence type="ECO:0000313" key="3">
    <source>
        <dbReference type="Proteomes" id="UP001150941"/>
    </source>
</evidence>
<reference evidence="2" key="1">
    <citation type="submission" date="2022-11" db="EMBL/GenBank/DDBJ databases">
        <authorList>
            <person name="Petersen C."/>
        </authorList>
    </citation>
    <scope>NUCLEOTIDE SEQUENCE</scope>
    <source>
        <strain evidence="2">IBT 19713</strain>
    </source>
</reference>
<comment type="caution">
    <text evidence="2">The sequence shown here is derived from an EMBL/GenBank/DDBJ whole genome shotgun (WGS) entry which is preliminary data.</text>
</comment>
<dbReference type="Proteomes" id="UP001150941">
    <property type="component" value="Unassembled WGS sequence"/>
</dbReference>
<organism evidence="2 3">
    <name type="scientific">Penicillium chermesinum</name>
    <dbReference type="NCBI Taxonomy" id="63820"/>
    <lineage>
        <taxon>Eukaryota</taxon>
        <taxon>Fungi</taxon>
        <taxon>Dikarya</taxon>
        <taxon>Ascomycota</taxon>
        <taxon>Pezizomycotina</taxon>
        <taxon>Eurotiomycetes</taxon>
        <taxon>Eurotiomycetidae</taxon>
        <taxon>Eurotiales</taxon>
        <taxon>Aspergillaceae</taxon>
        <taxon>Penicillium</taxon>
    </lineage>
</organism>
<protein>
    <submittedName>
        <fullName evidence="2">Uncharacterized protein</fullName>
    </submittedName>
</protein>
<sequence>MMFLGAFVSLCAVASAFPFAAPSSGLELSGNKLKSLVDVLRANGGNINFDVDQSDQNISCVVSYTLTLGGTAPPYTIDLATFDLSNCTYTGP</sequence>
<proteinExistence type="predicted"/>